<dbReference type="CTD" id="57414"/>
<gene>
    <name evidence="8" type="primary">RHBDD2</name>
</gene>
<evidence type="ECO:0000259" key="6">
    <source>
        <dbReference type="Pfam" id="PF01694"/>
    </source>
</evidence>
<evidence type="ECO:0000256" key="3">
    <source>
        <dbReference type="ARBA" id="ARBA00022989"/>
    </source>
</evidence>
<dbReference type="GO" id="GO:0004252">
    <property type="term" value="F:serine-type endopeptidase activity"/>
    <property type="evidence" value="ECO:0007669"/>
    <property type="project" value="InterPro"/>
</dbReference>
<evidence type="ECO:0000256" key="5">
    <source>
        <dbReference type="SAM" id="Phobius"/>
    </source>
</evidence>
<keyword evidence="3 5" id="KW-1133">Transmembrane helix</keyword>
<feature type="transmembrane region" description="Helical" evidence="5">
    <location>
        <begin position="52"/>
        <end position="76"/>
    </location>
</feature>
<dbReference type="PANTHER" id="PTHR43066:SF13">
    <property type="entry name" value="RHOMBOID DOMAIN-CONTAINING PROTEIN 2"/>
    <property type="match status" value="1"/>
</dbReference>
<dbReference type="GeneID" id="129344407"/>
<keyword evidence="7" id="KW-1185">Reference proteome</keyword>
<dbReference type="KEGG" id="emc:129344407"/>
<dbReference type="RefSeq" id="XP_054856993.1">
    <property type="nucleotide sequence ID" value="XM_055001018.1"/>
</dbReference>
<reference evidence="8" key="1">
    <citation type="submission" date="2025-08" db="UniProtKB">
        <authorList>
            <consortium name="RefSeq"/>
        </authorList>
    </citation>
    <scope>IDENTIFICATION</scope>
    <source>
        <tissue evidence="8">Blood</tissue>
    </source>
</reference>
<dbReference type="InterPro" id="IPR022764">
    <property type="entry name" value="Peptidase_S54_rhomboid_dom"/>
</dbReference>
<accession>A0AA97KHT4</accession>
<evidence type="ECO:0000256" key="4">
    <source>
        <dbReference type="ARBA" id="ARBA00023136"/>
    </source>
</evidence>
<dbReference type="InterPro" id="IPR035952">
    <property type="entry name" value="Rhomboid-like_sf"/>
</dbReference>
<sequence>MERIPVATCLTVLLSLLVSGPGLLRRGEEVAPEDSALSLRPEALWEWQVHRLVTYIFVYEDVISLVCGVVIIWYFASGFEKNMGTVKHCFCTVAFAISSALLYILLRAIVSRFLETEDAKGFMPVAFAMLGVSITRSRMKRTMLFGFYFSMLLIPWLLLCVSCLIPHSSPLGNISGLVIGEIYGYGYCFGLDLPESAVSRLDQKFPFRLLKRIKGLKYVPGSLAERRASQSRKLNPVPGSYPTQSYHSSPPSAVPIIQMHPNAHALGSRPQYPLGHPNAPVPNPATGAFGELYIQHHFHTPAGSSFSSPFSQHLGVPEVPKMTDHTVSGIHQTATFPTTGAVSGTADFCRVHVG</sequence>
<dbReference type="PANTHER" id="PTHR43066">
    <property type="entry name" value="RHOMBOID-RELATED PROTEIN"/>
    <property type="match status" value="1"/>
</dbReference>
<dbReference type="Gene3D" id="1.20.1540.10">
    <property type="entry name" value="Rhomboid-like"/>
    <property type="match status" value="1"/>
</dbReference>
<dbReference type="Pfam" id="PF01694">
    <property type="entry name" value="Rhomboid"/>
    <property type="match status" value="1"/>
</dbReference>
<keyword evidence="4 5" id="KW-0472">Membrane</keyword>
<dbReference type="Proteomes" id="UP001190640">
    <property type="component" value="Chromosome 17"/>
</dbReference>
<dbReference type="AlphaFoldDB" id="A0AA97KHT4"/>
<evidence type="ECO:0000256" key="2">
    <source>
        <dbReference type="ARBA" id="ARBA00022692"/>
    </source>
</evidence>
<protein>
    <submittedName>
        <fullName evidence="8">Rhomboid domain-containing protein 2</fullName>
    </submittedName>
</protein>
<keyword evidence="2 5" id="KW-0812">Transmembrane</keyword>
<feature type="transmembrane region" description="Helical" evidence="5">
    <location>
        <begin position="144"/>
        <end position="167"/>
    </location>
</feature>
<evidence type="ECO:0000313" key="7">
    <source>
        <dbReference type="Proteomes" id="UP001190640"/>
    </source>
</evidence>
<name>A0AA97KHT4_EUBMA</name>
<dbReference type="GO" id="GO:0016020">
    <property type="term" value="C:membrane"/>
    <property type="evidence" value="ECO:0007669"/>
    <property type="project" value="UniProtKB-SubCell"/>
</dbReference>
<proteinExistence type="predicted"/>
<evidence type="ECO:0000256" key="1">
    <source>
        <dbReference type="ARBA" id="ARBA00004141"/>
    </source>
</evidence>
<feature type="domain" description="Peptidase S54 rhomboid" evidence="6">
    <location>
        <begin position="47"/>
        <end position="187"/>
    </location>
</feature>
<comment type="subcellular location">
    <subcellularLocation>
        <location evidence="1">Membrane</location>
        <topology evidence="1">Multi-pass membrane protein</topology>
    </subcellularLocation>
</comment>
<evidence type="ECO:0000313" key="8">
    <source>
        <dbReference type="RefSeq" id="XP_054856993.1"/>
    </source>
</evidence>
<feature type="transmembrane region" description="Helical" evidence="5">
    <location>
        <begin position="88"/>
        <end position="109"/>
    </location>
</feature>
<dbReference type="SUPFAM" id="SSF144091">
    <property type="entry name" value="Rhomboid-like"/>
    <property type="match status" value="1"/>
</dbReference>
<organism evidence="7 8">
    <name type="scientific">Eublepharis macularius</name>
    <name type="common">Leopard gecko</name>
    <name type="synonym">Cyrtodactylus macularius</name>
    <dbReference type="NCBI Taxonomy" id="481883"/>
    <lineage>
        <taxon>Eukaryota</taxon>
        <taxon>Metazoa</taxon>
        <taxon>Chordata</taxon>
        <taxon>Craniata</taxon>
        <taxon>Vertebrata</taxon>
        <taxon>Euteleostomi</taxon>
        <taxon>Lepidosauria</taxon>
        <taxon>Squamata</taxon>
        <taxon>Bifurcata</taxon>
        <taxon>Gekkota</taxon>
        <taxon>Eublepharidae</taxon>
        <taxon>Eublepharinae</taxon>
        <taxon>Eublepharis</taxon>
    </lineage>
</organism>